<keyword evidence="3" id="KW-1185">Reference proteome</keyword>
<name>A0A2V4P1C4_9ACTN</name>
<evidence type="ECO:0000256" key="1">
    <source>
        <dbReference type="SAM" id="SignalP"/>
    </source>
</evidence>
<dbReference type="AlphaFoldDB" id="A0A2V4P1C4"/>
<organism evidence="2 3">
    <name type="scientific">Streptomyces tateyamensis</name>
    <dbReference type="NCBI Taxonomy" id="565073"/>
    <lineage>
        <taxon>Bacteria</taxon>
        <taxon>Bacillati</taxon>
        <taxon>Actinomycetota</taxon>
        <taxon>Actinomycetes</taxon>
        <taxon>Kitasatosporales</taxon>
        <taxon>Streptomycetaceae</taxon>
        <taxon>Streptomyces</taxon>
    </lineage>
</organism>
<dbReference type="EMBL" id="PYBW01000018">
    <property type="protein sequence ID" value="PYC86904.1"/>
    <property type="molecule type" value="Genomic_DNA"/>
</dbReference>
<dbReference type="OrthoDB" id="4187031at2"/>
<dbReference type="RefSeq" id="WP_110666209.1">
    <property type="nucleotide sequence ID" value="NZ_PYBW01000018.1"/>
</dbReference>
<sequence length="222" mass="21885">MKFSKRTGALLLAAVGASAVAGQGAAQAAPASPMTPGQVAALEDGLATRTVPLRVPLETVTQHAPMLPLGGDINGALPASPVLPPVPSEQGKHEMMPDQVVPPLNFSKVGPSLDTAVPLPALADGVRPGSLGLDSPAAPLKAVGPAVGVGHPLSFVEGADGKLQDGALSTGDLDPRLVPAAVSALPGADAKLGGPDKQTPLTDQAQKLLGTASAALDEATAE</sequence>
<proteinExistence type="predicted"/>
<comment type="caution">
    <text evidence="2">The sequence shown here is derived from an EMBL/GenBank/DDBJ whole genome shotgun (WGS) entry which is preliminary data.</text>
</comment>
<gene>
    <name evidence="2" type="ORF">C7C46_05280</name>
</gene>
<protein>
    <recommendedName>
        <fullName evidence="4">ATP-binding protein</fullName>
    </recommendedName>
</protein>
<feature type="chain" id="PRO_5016006340" description="ATP-binding protein" evidence="1">
    <location>
        <begin position="29"/>
        <end position="222"/>
    </location>
</feature>
<reference evidence="2 3" key="1">
    <citation type="submission" date="2018-03" db="EMBL/GenBank/DDBJ databases">
        <title>Bioinformatic expansion and discovery of thiopeptide antibiotics.</title>
        <authorList>
            <person name="Schwalen C.J."/>
            <person name="Hudson G.A."/>
            <person name="Mitchell D.A."/>
        </authorList>
    </citation>
    <scope>NUCLEOTIDE SEQUENCE [LARGE SCALE GENOMIC DNA]</scope>
    <source>
        <strain evidence="2 3">ATCC 21389</strain>
    </source>
</reference>
<keyword evidence="1" id="KW-0732">Signal</keyword>
<evidence type="ECO:0000313" key="2">
    <source>
        <dbReference type="EMBL" id="PYC86904.1"/>
    </source>
</evidence>
<evidence type="ECO:0000313" key="3">
    <source>
        <dbReference type="Proteomes" id="UP000248039"/>
    </source>
</evidence>
<dbReference type="Proteomes" id="UP000248039">
    <property type="component" value="Unassembled WGS sequence"/>
</dbReference>
<feature type="signal peptide" evidence="1">
    <location>
        <begin position="1"/>
        <end position="28"/>
    </location>
</feature>
<evidence type="ECO:0008006" key="4">
    <source>
        <dbReference type="Google" id="ProtNLM"/>
    </source>
</evidence>
<accession>A0A2V4P1C4</accession>